<comment type="caution">
    <text evidence="5">The sequence shown here is derived from an EMBL/GenBank/DDBJ whole genome shotgun (WGS) entry which is preliminary data.</text>
</comment>
<comment type="similarity">
    <text evidence="2">Belongs to the glucose-6-phosphate 1-epimerase family.</text>
</comment>
<reference evidence="5 6" key="1">
    <citation type="journal article" date="2015" name="Genome Biol. Evol.">
        <title>Comparative Genomics of a Bacterivorous Green Alga Reveals Evolutionary Causalities and Consequences of Phago-Mixotrophic Mode of Nutrition.</title>
        <authorList>
            <person name="Burns J.A."/>
            <person name="Paasch A."/>
            <person name="Narechania A."/>
            <person name="Kim E."/>
        </authorList>
    </citation>
    <scope>NUCLEOTIDE SEQUENCE [LARGE SCALE GENOMIC DNA]</scope>
    <source>
        <strain evidence="5 6">PLY_AMNH</strain>
    </source>
</reference>
<dbReference type="Gene3D" id="2.70.98.10">
    <property type="match status" value="1"/>
</dbReference>
<evidence type="ECO:0000256" key="1">
    <source>
        <dbReference type="ARBA" id="ARBA00001096"/>
    </source>
</evidence>
<sequence>MSRVWPTQGIPHQLGCTKGLAVSSELNCGAPKRYTPHKLQKVSGHAQAFDIQRHLSDPRGNRFRRCGIDSSERIFGHRRGCPEKQRLTSLAASTQFGKQTPDDVESAKLGAILGVNDEKYDEEYDEEDVNTDGDYSEADSENVEEEDMYPEFHIPGRVSIDAGAGGLPRATLTHVSGSVAEVYLFGANVTSFRTPNGAEVLYVRPDAAFDGVKPISGGIPICFPQFGPGGDSPGALPAVPAMQQHGFARNLAWEVVASGSDLGYGGHDVGLALRLCDNDYTRAMWDFPFELIYEVNLGEDELRCSLTVSNPGEVAFPFTAALHTYVSVFDVEDKKVNLVGLQDTRCYDKAMHPTKLRVRDQTEELVTFDGGLYDSVFVDTAPTVGLNVGTGASVLVSNTSGFTDTVVWNPGKEAMPGWYRDFVCVESGRVARPVKLPSDAIWESEMVITVLSEEAVLINEEQEIAELMEGLNEGERV</sequence>
<keyword evidence="6" id="KW-1185">Reference proteome</keyword>
<evidence type="ECO:0000313" key="6">
    <source>
        <dbReference type="Proteomes" id="UP001190700"/>
    </source>
</evidence>
<dbReference type="GO" id="GO:0005975">
    <property type="term" value="P:carbohydrate metabolic process"/>
    <property type="evidence" value="ECO:0007669"/>
    <property type="project" value="InterPro"/>
</dbReference>
<gene>
    <name evidence="5" type="ORF">CYMTET_11027</name>
</gene>
<dbReference type="GO" id="GO:0030246">
    <property type="term" value="F:carbohydrate binding"/>
    <property type="evidence" value="ECO:0007669"/>
    <property type="project" value="InterPro"/>
</dbReference>
<keyword evidence="4" id="KW-0413">Isomerase</keyword>
<dbReference type="InterPro" id="IPR014718">
    <property type="entry name" value="GH-type_carb-bd"/>
</dbReference>
<dbReference type="EC" id="5.1.3.15" evidence="3"/>
<dbReference type="SUPFAM" id="SSF74650">
    <property type="entry name" value="Galactose mutarotase-like"/>
    <property type="match status" value="1"/>
</dbReference>
<dbReference type="AlphaFoldDB" id="A0AAE0GPH0"/>
<dbReference type="EMBL" id="LGRX02003982">
    <property type="protein sequence ID" value="KAK3281166.1"/>
    <property type="molecule type" value="Genomic_DNA"/>
</dbReference>
<name>A0AAE0GPH0_9CHLO</name>
<evidence type="ECO:0000313" key="5">
    <source>
        <dbReference type="EMBL" id="KAK3281166.1"/>
    </source>
</evidence>
<dbReference type="Proteomes" id="UP001190700">
    <property type="component" value="Unassembled WGS sequence"/>
</dbReference>
<dbReference type="PANTHER" id="PTHR11122">
    <property type="entry name" value="APOSPORY-ASSOCIATED PROTEIN C-RELATED"/>
    <property type="match status" value="1"/>
</dbReference>
<dbReference type="InterPro" id="IPR008183">
    <property type="entry name" value="Aldose_1/G6P_1-epimerase"/>
</dbReference>
<dbReference type="GO" id="GO:0047938">
    <property type="term" value="F:glucose-6-phosphate 1-epimerase activity"/>
    <property type="evidence" value="ECO:0007669"/>
    <property type="project" value="UniProtKB-EC"/>
</dbReference>
<evidence type="ECO:0000256" key="2">
    <source>
        <dbReference type="ARBA" id="ARBA00005866"/>
    </source>
</evidence>
<dbReference type="Pfam" id="PF01263">
    <property type="entry name" value="Aldose_epim"/>
    <property type="match status" value="1"/>
</dbReference>
<organism evidence="5 6">
    <name type="scientific">Cymbomonas tetramitiformis</name>
    <dbReference type="NCBI Taxonomy" id="36881"/>
    <lineage>
        <taxon>Eukaryota</taxon>
        <taxon>Viridiplantae</taxon>
        <taxon>Chlorophyta</taxon>
        <taxon>Pyramimonadophyceae</taxon>
        <taxon>Pyramimonadales</taxon>
        <taxon>Pyramimonadaceae</taxon>
        <taxon>Cymbomonas</taxon>
    </lineage>
</organism>
<dbReference type="GO" id="GO:0005737">
    <property type="term" value="C:cytoplasm"/>
    <property type="evidence" value="ECO:0007669"/>
    <property type="project" value="TreeGrafter"/>
</dbReference>
<evidence type="ECO:0000256" key="3">
    <source>
        <dbReference type="ARBA" id="ARBA00012083"/>
    </source>
</evidence>
<proteinExistence type="inferred from homology"/>
<dbReference type="InterPro" id="IPR011013">
    <property type="entry name" value="Gal_mutarotase_sf_dom"/>
</dbReference>
<accession>A0AAE0GPH0</accession>
<dbReference type="PANTHER" id="PTHR11122:SF39">
    <property type="entry name" value="GLUCOSE-6-PHOSPHATE 1-EPIMERASE"/>
    <property type="match status" value="1"/>
</dbReference>
<dbReference type="InterPro" id="IPR025532">
    <property type="entry name" value="G6P_1-epimerase"/>
</dbReference>
<dbReference type="CDD" id="cd09020">
    <property type="entry name" value="D-hex-6-P-epi_like"/>
    <property type="match status" value="1"/>
</dbReference>
<comment type="catalytic activity">
    <reaction evidence="1">
        <text>alpha-D-glucose 6-phosphate = beta-D-glucose 6-phosphate</text>
        <dbReference type="Rhea" id="RHEA:16249"/>
        <dbReference type="ChEBI" id="CHEBI:58225"/>
        <dbReference type="ChEBI" id="CHEBI:58247"/>
        <dbReference type="EC" id="5.1.3.15"/>
    </reaction>
</comment>
<protein>
    <recommendedName>
        <fullName evidence="3">glucose-6-phosphate 1-epimerase</fullName>
        <ecNumber evidence="3">5.1.3.15</ecNumber>
    </recommendedName>
</protein>
<evidence type="ECO:0000256" key="4">
    <source>
        <dbReference type="ARBA" id="ARBA00023235"/>
    </source>
</evidence>